<dbReference type="InterPro" id="IPR036010">
    <property type="entry name" value="2Fe-2S_ferredoxin-like_sf"/>
</dbReference>
<dbReference type="Pfam" id="PF00111">
    <property type="entry name" value="Fer2"/>
    <property type="match status" value="1"/>
</dbReference>
<dbReference type="RefSeq" id="WP_109773863.1">
    <property type="nucleotide sequence ID" value="NZ_QGDQ01000008.1"/>
</dbReference>
<evidence type="ECO:0000313" key="3">
    <source>
        <dbReference type="Proteomes" id="UP000245469"/>
    </source>
</evidence>
<gene>
    <name evidence="2" type="ORF">BXY45_10885</name>
</gene>
<dbReference type="InterPro" id="IPR001041">
    <property type="entry name" value="2Fe-2S_ferredoxin-type"/>
</dbReference>
<protein>
    <submittedName>
        <fullName evidence="2">2Fe-2S iron-sulfur cluster protein</fullName>
    </submittedName>
</protein>
<dbReference type="Gene3D" id="3.10.20.30">
    <property type="match status" value="1"/>
</dbReference>
<keyword evidence="3" id="KW-1185">Reference proteome</keyword>
<dbReference type="AlphaFoldDB" id="A0A316AAG7"/>
<feature type="domain" description="2Fe-2S ferredoxin-type" evidence="1">
    <location>
        <begin position="13"/>
        <end position="97"/>
    </location>
</feature>
<comment type="caution">
    <text evidence="2">The sequence shown here is derived from an EMBL/GenBank/DDBJ whole genome shotgun (WGS) entry which is preliminary data.</text>
</comment>
<sequence length="97" mass="10396">MGPDQPAPARGTFSVVLQRTGRVLDVPDDRSILDVVEQVVDVPFTCRAGDCGSCVTTLLAGTPDYRNTVLSPRARAAGRRIALCVDRSLTPTLELDL</sequence>
<dbReference type="Proteomes" id="UP000245469">
    <property type="component" value="Unassembled WGS sequence"/>
</dbReference>
<organism evidence="2 3">
    <name type="scientific">Quadrisphaera granulorum</name>
    <dbReference type="NCBI Taxonomy" id="317664"/>
    <lineage>
        <taxon>Bacteria</taxon>
        <taxon>Bacillati</taxon>
        <taxon>Actinomycetota</taxon>
        <taxon>Actinomycetes</taxon>
        <taxon>Kineosporiales</taxon>
        <taxon>Kineosporiaceae</taxon>
        <taxon>Quadrisphaera</taxon>
    </lineage>
</organism>
<proteinExistence type="predicted"/>
<dbReference type="OrthoDB" id="502624at2"/>
<dbReference type="PROSITE" id="PS51085">
    <property type="entry name" value="2FE2S_FER_2"/>
    <property type="match status" value="1"/>
</dbReference>
<dbReference type="PROSITE" id="PS00197">
    <property type="entry name" value="2FE2S_FER_1"/>
    <property type="match status" value="1"/>
</dbReference>
<dbReference type="InterPro" id="IPR012675">
    <property type="entry name" value="Beta-grasp_dom_sf"/>
</dbReference>
<evidence type="ECO:0000313" key="2">
    <source>
        <dbReference type="EMBL" id="PWJ54178.1"/>
    </source>
</evidence>
<dbReference type="InterPro" id="IPR006058">
    <property type="entry name" value="2Fe2S_fd_BS"/>
</dbReference>
<dbReference type="EMBL" id="QGDQ01000008">
    <property type="protein sequence ID" value="PWJ54178.1"/>
    <property type="molecule type" value="Genomic_DNA"/>
</dbReference>
<accession>A0A316AAG7</accession>
<reference evidence="2 3" key="1">
    <citation type="submission" date="2018-03" db="EMBL/GenBank/DDBJ databases">
        <title>Genomic Encyclopedia of Archaeal and Bacterial Type Strains, Phase II (KMG-II): from individual species to whole genera.</title>
        <authorList>
            <person name="Goeker M."/>
        </authorList>
    </citation>
    <scope>NUCLEOTIDE SEQUENCE [LARGE SCALE GENOMIC DNA]</scope>
    <source>
        <strain evidence="2 3">DSM 44889</strain>
    </source>
</reference>
<dbReference type="CDD" id="cd00207">
    <property type="entry name" value="fer2"/>
    <property type="match status" value="1"/>
</dbReference>
<name>A0A316AAG7_9ACTN</name>
<dbReference type="GO" id="GO:0051537">
    <property type="term" value="F:2 iron, 2 sulfur cluster binding"/>
    <property type="evidence" value="ECO:0007669"/>
    <property type="project" value="InterPro"/>
</dbReference>
<dbReference type="SUPFAM" id="SSF54292">
    <property type="entry name" value="2Fe-2S ferredoxin-like"/>
    <property type="match status" value="1"/>
</dbReference>
<evidence type="ECO:0000259" key="1">
    <source>
        <dbReference type="PROSITE" id="PS51085"/>
    </source>
</evidence>